<gene>
    <name evidence="3" type="ORF">F4X14_14900</name>
</gene>
<dbReference type="PIRSF" id="PIRSF012702">
    <property type="entry name" value="UCP012702"/>
    <property type="match status" value="1"/>
</dbReference>
<feature type="domain" description="Microcystin LR degradation protein MlrC N-terminal" evidence="2">
    <location>
        <begin position="2"/>
        <end position="292"/>
    </location>
</feature>
<dbReference type="EMBL" id="VXMH01000076">
    <property type="protein sequence ID" value="MYC96250.1"/>
    <property type="molecule type" value="Genomic_DNA"/>
</dbReference>
<evidence type="ECO:0000259" key="1">
    <source>
        <dbReference type="Pfam" id="PF07171"/>
    </source>
</evidence>
<accession>A0A6B1D892</accession>
<name>A0A6B1D892_9CHLR</name>
<dbReference type="AlphaFoldDB" id="A0A6B1D892"/>
<sequence length="493" mass="53530">MRLAAGYILQEANTFSPLETTLDDFRADHLCLGDEILQRFRGTNTEMAGFIDAAQAEGVEFLPIIGARAISSGRLTHEAYNFIKTNLLAGLQEAGQLDGILLALHGSMAVEELDDPEGDLLAAARDLVGEDLPLVASLDMHANITRLMISSADALVGYRTHPHTDQHDTGQRAASILFSMSKGQLRPTVAFRKVPVITYPERMPTSIKGPMAELVARAKELEKQPGVVSISVFPVQPWLDVEEMGSTMVVVTNNDPALAQGLADELGQMLWERRQQFKVPLYSLADAIERALQTEGPVILSYASDNISGGSPGDSTLALQALVEQKIEGRALLTLVDSQAVAQAIEAGVGQKVTLEVGAKIDQVYSQPVPVTGIVRLISDGQFTYKGPLYTGLKANMGRTVVLQSGSIFLVLSERAISTFDPELYRSVGLEPSEAKIVVVRENGAFRAAYTEIMTEALPLDTPGFSTSNLNLLPFRRVPRPLYPLDRDFSWTP</sequence>
<organism evidence="3">
    <name type="scientific">Caldilineaceae bacterium SB0661_bin_32</name>
    <dbReference type="NCBI Taxonomy" id="2605255"/>
    <lineage>
        <taxon>Bacteria</taxon>
        <taxon>Bacillati</taxon>
        <taxon>Chloroflexota</taxon>
        <taxon>Caldilineae</taxon>
        <taxon>Caldilineales</taxon>
        <taxon>Caldilineaceae</taxon>
    </lineage>
</organism>
<dbReference type="InterPro" id="IPR010799">
    <property type="entry name" value="MlrC_C"/>
</dbReference>
<feature type="domain" description="Microcystin LR degradation protein MlrC C-terminal" evidence="1">
    <location>
        <begin position="304"/>
        <end position="477"/>
    </location>
</feature>
<proteinExistence type="predicted"/>
<comment type="caution">
    <text evidence="3">The sequence shown here is derived from an EMBL/GenBank/DDBJ whole genome shotgun (WGS) entry which is preliminary data.</text>
</comment>
<dbReference type="Pfam" id="PF07171">
    <property type="entry name" value="MlrC_C"/>
    <property type="match status" value="1"/>
</dbReference>
<dbReference type="InterPro" id="IPR009197">
    <property type="entry name" value="MlrC"/>
</dbReference>
<reference evidence="3" key="1">
    <citation type="submission" date="2019-09" db="EMBL/GenBank/DDBJ databases">
        <title>Characterisation of the sponge microbiome using genome-centric metagenomics.</title>
        <authorList>
            <person name="Engelberts J.P."/>
            <person name="Robbins S.J."/>
            <person name="De Goeij J.M."/>
            <person name="Aranda M."/>
            <person name="Bell S.C."/>
            <person name="Webster N.S."/>
        </authorList>
    </citation>
    <scope>NUCLEOTIDE SEQUENCE</scope>
    <source>
        <strain evidence="3">SB0661_bin_32</strain>
    </source>
</reference>
<dbReference type="Pfam" id="PF07364">
    <property type="entry name" value="DUF1485"/>
    <property type="match status" value="1"/>
</dbReference>
<evidence type="ECO:0000313" key="3">
    <source>
        <dbReference type="EMBL" id="MYC96250.1"/>
    </source>
</evidence>
<protein>
    <submittedName>
        <fullName evidence="3">M81 family metallopeptidase</fullName>
    </submittedName>
</protein>
<dbReference type="InterPro" id="IPR015995">
    <property type="entry name" value="MlrC_N"/>
</dbReference>
<evidence type="ECO:0000259" key="2">
    <source>
        <dbReference type="Pfam" id="PF07364"/>
    </source>
</evidence>